<reference evidence="1 2" key="1">
    <citation type="submission" date="2017-09" db="EMBL/GenBank/DDBJ databases">
        <authorList>
            <person name="Ehlers B."/>
            <person name="Leendertz F.H."/>
        </authorList>
    </citation>
    <scope>NUCLEOTIDE SEQUENCE [LARGE SCALE GENOMIC DNA]</scope>
    <source>
        <strain evidence="1 2">DJ-1</strain>
    </source>
</reference>
<evidence type="ECO:0000313" key="1">
    <source>
        <dbReference type="EMBL" id="PBJ91977.1"/>
    </source>
</evidence>
<dbReference type="AlphaFoldDB" id="A0A2A3LVV0"/>
<sequence>MEFCEENVPPETRTKIHRLMEARGWTFEEAVNEVLLEAITSGATVFVGRRKAPVLELVGLKRPSTG</sequence>
<dbReference type="EMBL" id="NTME01000073">
    <property type="protein sequence ID" value="PBJ91977.1"/>
    <property type="molecule type" value="Genomic_DNA"/>
</dbReference>
<comment type="caution">
    <text evidence="1">The sequence shown here is derived from an EMBL/GenBank/DDBJ whole genome shotgun (WGS) entry which is preliminary data.</text>
</comment>
<proteinExistence type="predicted"/>
<dbReference type="Proteomes" id="UP000218102">
    <property type="component" value="Unassembled WGS sequence"/>
</dbReference>
<evidence type="ECO:0000313" key="2">
    <source>
        <dbReference type="Proteomes" id="UP000218102"/>
    </source>
</evidence>
<organism evidence="1 2">
    <name type="scientific">Pseudomonas plecoglossicida</name>
    <dbReference type="NCBI Taxonomy" id="70775"/>
    <lineage>
        <taxon>Bacteria</taxon>
        <taxon>Pseudomonadati</taxon>
        <taxon>Pseudomonadota</taxon>
        <taxon>Gammaproteobacteria</taxon>
        <taxon>Pseudomonadales</taxon>
        <taxon>Pseudomonadaceae</taxon>
        <taxon>Pseudomonas</taxon>
    </lineage>
</organism>
<name>A0A2A3LVV0_PSEDL</name>
<protein>
    <submittedName>
        <fullName evidence="1">Uncharacterized protein</fullName>
    </submittedName>
</protein>
<gene>
    <name evidence="1" type="ORF">CMV24_29570</name>
</gene>
<accession>A0A2A3LVV0</accession>